<sequence>MRIFLLGRCAAISLAVALLLTGAAAQVSAHALYAADTRHDGVVLVQFAYSSGEQPTYAKVEVYSPADDKVEFQNGRTDAQGRFAFMPDAPGRWRIIMADNMGHRVEHPVEVSAAQGAAAADSGHDAGPGGFAMPLRILLGLSLIANMALAAAVLRRRKKLTV</sequence>
<feature type="signal peptide" evidence="2">
    <location>
        <begin position="1"/>
        <end position="25"/>
    </location>
</feature>
<keyword evidence="1" id="KW-0472">Membrane</keyword>
<dbReference type="AlphaFoldDB" id="A0A212JXG0"/>
<evidence type="ECO:0008006" key="4">
    <source>
        <dbReference type="Google" id="ProtNLM"/>
    </source>
</evidence>
<proteinExistence type="predicted"/>
<gene>
    <name evidence="3" type="ORF">KM92DES2_11865</name>
</gene>
<feature type="transmembrane region" description="Helical" evidence="1">
    <location>
        <begin position="135"/>
        <end position="154"/>
    </location>
</feature>
<reference evidence="3" key="1">
    <citation type="submission" date="2016-04" db="EMBL/GenBank/DDBJ databases">
        <authorList>
            <person name="Evans L.H."/>
            <person name="Alamgir A."/>
            <person name="Owens N."/>
            <person name="Weber N.D."/>
            <person name="Virtaneva K."/>
            <person name="Barbian K."/>
            <person name="Babar A."/>
            <person name="Rosenke K."/>
        </authorList>
    </citation>
    <scope>NUCLEOTIDE SEQUENCE</scope>
    <source>
        <strain evidence="3">92-2</strain>
    </source>
</reference>
<dbReference type="RefSeq" id="WP_227118679.1">
    <property type="nucleotide sequence ID" value="NZ_LT598928.1"/>
</dbReference>
<keyword evidence="1" id="KW-1133">Transmembrane helix</keyword>
<accession>A0A212JXG0</accession>
<evidence type="ECO:0000256" key="2">
    <source>
        <dbReference type="SAM" id="SignalP"/>
    </source>
</evidence>
<feature type="chain" id="PRO_5012126094" description="Nickel transport protein" evidence="2">
    <location>
        <begin position="26"/>
        <end position="162"/>
    </location>
</feature>
<evidence type="ECO:0000313" key="3">
    <source>
        <dbReference type="EMBL" id="SBW03985.1"/>
    </source>
</evidence>
<protein>
    <recommendedName>
        <fullName evidence="4">Nickel transport protein</fullName>
    </recommendedName>
</protein>
<evidence type="ECO:0000256" key="1">
    <source>
        <dbReference type="SAM" id="Phobius"/>
    </source>
</evidence>
<keyword evidence="1" id="KW-0812">Transmembrane</keyword>
<organism evidence="3">
    <name type="scientific">uncultured Desulfovibrio sp</name>
    <dbReference type="NCBI Taxonomy" id="167968"/>
    <lineage>
        <taxon>Bacteria</taxon>
        <taxon>Pseudomonadati</taxon>
        <taxon>Thermodesulfobacteriota</taxon>
        <taxon>Desulfovibrionia</taxon>
        <taxon>Desulfovibrionales</taxon>
        <taxon>Desulfovibrionaceae</taxon>
        <taxon>Desulfovibrio</taxon>
        <taxon>environmental samples</taxon>
    </lineage>
</organism>
<dbReference type="EMBL" id="FLUP01000001">
    <property type="protein sequence ID" value="SBW03985.1"/>
    <property type="molecule type" value="Genomic_DNA"/>
</dbReference>
<name>A0A212JXG0_9BACT</name>
<keyword evidence="2" id="KW-0732">Signal</keyword>